<feature type="region of interest" description="Disordered" evidence="1">
    <location>
        <begin position="77"/>
        <end position="114"/>
    </location>
</feature>
<evidence type="ECO:0000256" key="1">
    <source>
        <dbReference type="SAM" id="MobiDB-lite"/>
    </source>
</evidence>
<name>D2RTH9_HALTV</name>
<dbReference type="EMBL" id="CP001860">
    <property type="protein sequence ID" value="ADB59022.1"/>
    <property type="molecule type" value="Genomic_DNA"/>
</dbReference>
<keyword evidence="3" id="KW-1185">Reference proteome</keyword>
<evidence type="ECO:0000313" key="2">
    <source>
        <dbReference type="EMBL" id="ADB59022.1"/>
    </source>
</evidence>
<evidence type="ECO:0000313" key="3">
    <source>
        <dbReference type="Proteomes" id="UP000001903"/>
    </source>
</evidence>
<dbReference type="AlphaFoldDB" id="D2RTH9"/>
<reference evidence="2 3" key="1">
    <citation type="journal article" date="2010" name="Stand. Genomic Sci.">
        <title>Complete genome sequence of Haloterrigena turkmenica type strain (4k).</title>
        <authorList>
            <person name="Saunders E."/>
            <person name="Tindall B.J."/>
            <person name="Fahnrich R."/>
            <person name="Lapidus A."/>
            <person name="Copeland A."/>
            <person name="Del Rio T.G."/>
            <person name="Lucas S."/>
            <person name="Chen F."/>
            <person name="Tice H."/>
            <person name="Cheng J.F."/>
            <person name="Han C."/>
            <person name="Detter J.C."/>
            <person name="Bruce D."/>
            <person name="Goodwin L."/>
            <person name="Chain P."/>
            <person name="Pitluck S."/>
            <person name="Pati A."/>
            <person name="Ivanova N."/>
            <person name="Mavromatis K."/>
            <person name="Chen A."/>
            <person name="Palaniappan K."/>
            <person name="Land M."/>
            <person name="Hauser L."/>
            <person name="Chang Y.J."/>
            <person name="Jeffries C.D."/>
            <person name="Brettin T."/>
            <person name="Rohde M."/>
            <person name="Goker M."/>
            <person name="Bristow J."/>
            <person name="Eisen J.A."/>
            <person name="Markowitz V."/>
            <person name="Hugenholtz P."/>
            <person name="Klenk H.P."/>
            <person name="Kyrpides N.C."/>
        </authorList>
    </citation>
    <scope>NUCLEOTIDE SEQUENCE [LARGE SCALE GENOMIC DNA]</scope>
    <source>
        <strain evidence="3">ATCC 51198 / DSM 5511 / JCM 9101 / NCIMB 13204 / VKM B-1734 / 4k</strain>
    </source>
</reference>
<organism evidence="2 3">
    <name type="scientific">Haloterrigena turkmenica (strain ATCC 51198 / DSM 5511 / JCM 9101 / NCIMB 13204 / VKM B-1734 / 4k)</name>
    <name type="common">Halococcus turkmenicus</name>
    <dbReference type="NCBI Taxonomy" id="543526"/>
    <lineage>
        <taxon>Archaea</taxon>
        <taxon>Methanobacteriati</taxon>
        <taxon>Methanobacteriota</taxon>
        <taxon>Stenosarchaea group</taxon>
        <taxon>Halobacteria</taxon>
        <taxon>Halobacteriales</taxon>
        <taxon>Natrialbaceae</taxon>
        <taxon>Haloterrigena</taxon>
    </lineage>
</organism>
<gene>
    <name evidence="2" type="ordered locus">Htur_0121</name>
</gene>
<protein>
    <submittedName>
        <fullName evidence="2">Uncharacterized protein</fullName>
    </submittedName>
</protein>
<proteinExistence type="predicted"/>
<feature type="region of interest" description="Disordered" evidence="1">
    <location>
        <begin position="237"/>
        <end position="262"/>
    </location>
</feature>
<dbReference type="InterPro" id="IPR043868">
    <property type="entry name" value="DUF5828"/>
</dbReference>
<dbReference type="Pfam" id="PF19146">
    <property type="entry name" value="DUF5828"/>
    <property type="match status" value="1"/>
</dbReference>
<dbReference type="Proteomes" id="UP000001903">
    <property type="component" value="Chromosome"/>
</dbReference>
<dbReference type="KEGG" id="htu:Htur_0121"/>
<dbReference type="eggNOG" id="arCOG04723">
    <property type="taxonomic scope" value="Archaea"/>
</dbReference>
<accession>D2RTH9</accession>
<dbReference type="HOGENOM" id="CLU_104046_0_0_2"/>
<sequence>MAASIAQQRSLYRSVPYDRGNRMEESISGFKVRGDWGDVVEHGERITRALRDAGVHDPDGADDTRFVDAFEEWQEWRPKAHETLDTDVSEKTADQASVEEGKGEKAGKDPDEDIKTAGEKLSESYERLEDDDAEGAVGNWRESIDYVARAADSASRKALRRVEDTVYQNVMTQLAPYYFDNELISANIQQSTRNGDNGEQFVFEVNVNDDVLKDDVSDLLAEYEDSVDRWHVGVEKDTDAAEAIEGAEPPPEPDDDSRSTTN</sequence>